<evidence type="ECO:0000256" key="1">
    <source>
        <dbReference type="ARBA" id="ARBA00022540"/>
    </source>
</evidence>
<evidence type="ECO:0000256" key="2">
    <source>
        <dbReference type="ARBA" id="ARBA00022917"/>
    </source>
</evidence>
<dbReference type="Pfam" id="PF01912">
    <property type="entry name" value="eIF-6"/>
    <property type="match status" value="1"/>
</dbReference>
<dbReference type="GO" id="GO:0003743">
    <property type="term" value="F:translation initiation factor activity"/>
    <property type="evidence" value="ECO:0007669"/>
    <property type="project" value="UniProtKB-UniRule"/>
</dbReference>
<dbReference type="GO" id="GO:0042256">
    <property type="term" value="P:cytosolic ribosome assembly"/>
    <property type="evidence" value="ECO:0007669"/>
    <property type="project" value="InterPro"/>
</dbReference>
<evidence type="ECO:0000256" key="3">
    <source>
        <dbReference type="HAMAP-Rule" id="MF_00032"/>
    </source>
</evidence>
<gene>
    <name evidence="3" type="primary">eif6</name>
    <name evidence="4" type="ORF">ENT52_05235</name>
</gene>
<accession>A0A7J3M2M3</accession>
<dbReference type="PIRSF" id="PIRSF006413">
    <property type="entry name" value="IF-6"/>
    <property type="match status" value="1"/>
</dbReference>
<dbReference type="NCBIfam" id="NF003132">
    <property type="entry name" value="PRK04046.2-4"/>
    <property type="match status" value="1"/>
</dbReference>
<dbReference type="HAMAP" id="MF_00032">
    <property type="entry name" value="eIF_6"/>
    <property type="match status" value="1"/>
</dbReference>
<dbReference type="SUPFAM" id="SSF55909">
    <property type="entry name" value="Pentein"/>
    <property type="match status" value="1"/>
</dbReference>
<reference evidence="4" key="1">
    <citation type="journal article" date="2020" name="mSystems">
        <title>Genome- and Community-Level Interaction Insights into Carbon Utilization and Element Cycling Functions of Hydrothermarchaeota in Hydrothermal Sediment.</title>
        <authorList>
            <person name="Zhou Z."/>
            <person name="Liu Y."/>
            <person name="Xu W."/>
            <person name="Pan J."/>
            <person name="Luo Z.H."/>
            <person name="Li M."/>
        </authorList>
    </citation>
    <scope>NUCLEOTIDE SEQUENCE [LARGE SCALE GENOMIC DNA]</scope>
    <source>
        <strain evidence="4">SpSt-587</strain>
    </source>
</reference>
<dbReference type="SMART" id="SM00654">
    <property type="entry name" value="eIF6"/>
    <property type="match status" value="1"/>
</dbReference>
<dbReference type="GO" id="GO:0043022">
    <property type="term" value="F:ribosome binding"/>
    <property type="evidence" value="ECO:0007669"/>
    <property type="project" value="InterPro"/>
</dbReference>
<keyword evidence="2 3" id="KW-0648">Protein biosynthesis</keyword>
<comment type="caution">
    <text evidence="4">The sequence shown here is derived from an EMBL/GenBank/DDBJ whole genome shotgun (WGS) entry which is preliminary data.</text>
</comment>
<evidence type="ECO:0000313" key="4">
    <source>
        <dbReference type="EMBL" id="HGT83111.1"/>
    </source>
</evidence>
<dbReference type="Gene3D" id="3.75.10.10">
    <property type="entry name" value="L-arginine/glycine Amidinotransferase, Chain A"/>
    <property type="match status" value="1"/>
</dbReference>
<dbReference type="EMBL" id="DSYZ01000098">
    <property type="protein sequence ID" value="HGT83111.1"/>
    <property type="molecule type" value="Genomic_DNA"/>
</dbReference>
<dbReference type="InterPro" id="IPR002769">
    <property type="entry name" value="eIF6"/>
</dbReference>
<keyword evidence="1 3" id="KW-0396">Initiation factor</keyword>
<comment type="function">
    <text evidence="3">Binds to the 50S ribosomal subunit and prevents its association with the 30S ribosomal subunit to form the 70S initiation complex.</text>
</comment>
<organism evidence="4">
    <name type="scientific">Archaeoglobus fulgidus</name>
    <dbReference type="NCBI Taxonomy" id="2234"/>
    <lineage>
        <taxon>Archaea</taxon>
        <taxon>Methanobacteriati</taxon>
        <taxon>Methanobacteriota</taxon>
        <taxon>Archaeoglobi</taxon>
        <taxon>Archaeoglobales</taxon>
        <taxon>Archaeoglobaceae</taxon>
        <taxon>Archaeoglobus</taxon>
    </lineage>
</organism>
<protein>
    <recommendedName>
        <fullName evidence="3">Translation initiation factor 6</fullName>
        <shortName evidence="3">aIF-6</shortName>
    </recommendedName>
</protein>
<dbReference type="AlphaFoldDB" id="A0A7J3M2M3"/>
<comment type="similarity">
    <text evidence="3">Belongs to the eIF-6 family.</text>
</comment>
<name>A0A7J3M2M3_ARCFL</name>
<sequence>MKLLAVRGNPLIGLYAKVSEEFAILGVRDEKFETSLREILGVEIVLTTISGSELVGAMVALNSRGAVVSNSISSKELEILKSKLDVKVVDTPMTCLGNNFLLNDRGGIVHPEVPEKIVAEVADFLSIDILPGTIGGIKTVGMAGVATNRGALLHPNANEWEVKKVRSVMGVEPLKGTANFGNDMVGSSILANSRAYIVGKDTTGYELGVIDEALLP</sequence>
<dbReference type="PANTHER" id="PTHR10784">
    <property type="entry name" value="TRANSLATION INITIATION FACTOR 6"/>
    <property type="match status" value="1"/>
</dbReference>
<dbReference type="NCBIfam" id="TIGR00323">
    <property type="entry name" value="eIF-6"/>
    <property type="match status" value="1"/>
</dbReference>
<proteinExistence type="inferred from homology"/>